<keyword evidence="4" id="KW-0798">TonB box</keyword>
<protein>
    <submittedName>
        <fullName evidence="7">TonB-dependent receptor</fullName>
    </submittedName>
</protein>
<dbReference type="InterPro" id="IPR036942">
    <property type="entry name" value="Beta-barrel_TonB_sf"/>
</dbReference>
<dbReference type="OrthoDB" id="9768470at2"/>
<organism evidence="7 8">
    <name type="scientific">Sphingobacterium haloxyli</name>
    <dbReference type="NCBI Taxonomy" id="2100533"/>
    <lineage>
        <taxon>Bacteria</taxon>
        <taxon>Pseudomonadati</taxon>
        <taxon>Bacteroidota</taxon>
        <taxon>Sphingobacteriia</taxon>
        <taxon>Sphingobacteriales</taxon>
        <taxon>Sphingobacteriaceae</taxon>
        <taxon>Sphingobacterium</taxon>
    </lineage>
</organism>
<evidence type="ECO:0000256" key="1">
    <source>
        <dbReference type="ARBA" id="ARBA00004442"/>
    </source>
</evidence>
<evidence type="ECO:0000259" key="5">
    <source>
        <dbReference type="Pfam" id="PF00593"/>
    </source>
</evidence>
<evidence type="ECO:0000256" key="3">
    <source>
        <dbReference type="ARBA" id="ARBA00023237"/>
    </source>
</evidence>
<dbReference type="GO" id="GO:0009279">
    <property type="term" value="C:cell outer membrane"/>
    <property type="evidence" value="ECO:0007669"/>
    <property type="project" value="UniProtKB-SubCell"/>
</dbReference>
<comment type="subcellular location">
    <subcellularLocation>
        <location evidence="1 4">Cell outer membrane</location>
    </subcellularLocation>
</comment>
<proteinExistence type="inferred from homology"/>
<dbReference type="InterPro" id="IPR000531">
    <property type="entry name" value="Beta-barrel_TonB"/>
</dbReference>
<comment type="similarity">
    <text evidence="4">Belongs to the TonB-dependent receptor family.</text>
</comment>
<dbReference type="Gene3D" id="2.60.40.1120">
    <property type="entry name" value="Carboxypeptidase-like, regulatory domain"/>
    <property type="match status" value="1"/>
</dbReference>
<dbReference type="EMBL" id="PVBQ01000015">
    <property type="protein sequence ID" value="PRD46321.1"/>
    <property type="molecule type" value="Genomic_DNA"/>
</dbReference>
<dbReference type="InterPro" id="IPR008969">
    <property type="entry name" value="CarboxyPept-like_regulatory"/>
</dbReference>
<evidence type="ECO:0000256" key="4">
    <source>
        <dbReference type="RuleBase" id="RU003357"/>
    </source>
</evidence>
<dbReference type="SUPFAM" id="SSF49464">
    <property type="entry name" value="Carboxypeptidase regulatory domain-like"/>
    <property type="match status" value="1"/>
</dbReference>
<comment type="caution">
    <text evidence="7">The sequence shown here is derived from an EMBL/GenBank/DDBJ whole genome shotgun (WGS) entry which is preliminary data.</text>
</comment>
<name>A0A2S9J0M3_9SPHI</name>
<feature type="domain" description="TonB-dependent receptor plug" evidence="6">
    <location>
        <begin position="227"/>
        <end position="321"/>
    </location>
</feature>
<gene>
    <name evidence="7" type="ORF">C5745_16185</name>
</gene>
<dbReference type="PANTHER" id="PTHR40980:SF4">
    <property type="entry name" value="TONB-DEPENDENT RECEPTOR-LIKE BETA-BARREL DOMAIN-CONTAINING PROTEIN"/>
    <property type="match status" value="1"/>
</dbReference>
<dbReference type="PANTHER" id="PTHR40980">
    <property type="entry name" value="PLUG DOMAIN-CONTAINING PROTEIN"/>
    <property type="match status" value="1"/>
</dbReference>
<dbReference type="InterPro" id="IPR012910">
    <property type="entry name" value="Plug_dom"/>
</dbReference>
<dbReference type="Pfam" id="PF00593">
    <property type="entry name" value="TonB_dep_Rec_b-barrel"/>
    <property type="match status" value="1"/>
</dbReference>
<evidence type="ECO:0000313" key="8">
    <source>
        <dbReference type="Proteomes" id="UP000239711"/>
    </source>
</evidence>
<keyword evidence="8" id="KW-1185">Reference proteome</keyword>
<evidence type="ECO:0000259" key="6">
    <source>
        <dbReference type="Pfam" id="PF07715"/>
    </source>
</evidence>
<accession>A0A2S9J0M3</accession>
<keyword evidence="2 4" id="KW-0472">Membrane</keyword>
<evidence type="ECO:0000313" key="7">
    <source>
        <dbReference type="EMBL" id="PRD46321.1"/>
    </source>
</evidence>
<dbReference type="Proteomes" id="UP000239711">
    <property type="component" value="Unassembled WGS sequence"/>
</dbReference>
<dbReference type="Pfam" id="PF13620">
    <property type="entry name" value="CarboxypepD_reg"/>
    <property type="match status" value="1"/>
</dbReference>
<dbReference type="SUPFAM" id="SSF56935">
    <property type="entry name" value="Porins"/>
    <property type="match status" value="1"/>
</dbReference>
<keyword evidence="7" id="KW-0675">Receptor</keyword>
<dbReference type="AlphaFoldDB" id="A0A2S9J0M3"/>
<reference evidence="7 8" key="1">
    <citation type="submission" date="2018-02" db="EMBL/GenBank/DDBJ databases">
        <title>The draft genome of Sphingobacterium sp. 5JN-11.</title>
        <authorList>
            <person name="Liu L."/>
            <person name="Li L."/>
            <person name="Liang L."/>
            <person name="Zhang X."/>
            <person name="Wang T."/>
        </authorList>
    </citation>
    <scope>NUCLEOTIDE SEQUENCE [LARGE SCALE GENOMIC DNA]</scope>
    <source>
        <strain evidence="7 8">5JN-11</strain>
    </source>
</reference>
<dbReference type="Gene3D" id="2.40.170.20">
    <property type="entry name" value="TonB-dependent receptor, beta-barrel domain"/>
    <property type="match status" value="1"/>
</dbReference>
<dbReference type="Gene3D" id="2.170.130.10">
    <property type="entry name" value="TonB-dependent receptor, plug domain"/>
    <property type="match status" value="1"/>
</dbReference>
<dbReference type="InterPro" id="IPR037066">
    <property type="entry name" value="Plug_dom_sf"/>
</dbReference>
<dbReference type="Pfam" id="PF07715">
    <property type="entry name" value="Plug"/>
    <property type="match status" value="1"/>
</dbReference>
<keyword evidence="3" id="KW-0998">Cell outer membrane</keyword>
<evidence type="ECO:0000256" key="2">
    <source>
        <dbReference type="ARBA" id="ARBA00023136"/>
    </source>
</evidence>
<sequence>MQINLYYFHLIMRIFMLSVISILCLTEVLLASGANAQLLQKKITLEIQEGSIAEAVKNLESKNILIAYDAAKYDLNDRKVGARRFSGTPLREVLAHVFRGTDLDFRETGAYIILEKKVPQTPGRISGTVYDERGLPLIGANVRVIGSKSAQTGVDGTYNMELPAGTYVVEISYISYKTQRVQGVKVEAGQLTALDIAMQISNQQIEDVVVTSTFKKASVAGLYAAQKNAASVTDGISAEQIARTPDNDMGAALKRITGLTTVNNRNVIVRGMSDRYNQAMLDGVSIPSTSMNRRDFSFDIIPTEMVSSVVVNKTATPDVSSEFSGGQVSVNTLDIPEENFTSIQIGSGFNSQAIGKDFYRMGERKNAEYFGFFDQAAKLPEGMQSWQFPSNIEVPPPGNDQTGDFELIPGNGIPYSSLDAVAQSKRLSAEPLQMRRYNGQPNQNYRLSIGRVYNLKHGMRFGFSAAASLRNQQQVWEFNNVRGANSGNAVHYIDSTKMGQNGAGTSYRFNSNSGLAANLGLQGDKFKITLKNMYARTYSNNYNEAIRMNYFDLMQGPNKEQYQLPEAMSLLQHQLSGEYQMPWDIKATGMVAYNKISQRILDERKFKYRLTTQIGDDYYFQTPNVRNPSETGGDALSEDSRMWTEVNEDDFHWAAGFAKSLGTGETLSTLMKLGYQGFDKRRDLSVFRMIPFSARGSNIEKPYEVILDPANIGNGVNEAYYWATFINGPVFDGRMKMHALYAMADQKLWNRLRLVYGIRGESFDLNNSQEEILNRRYTEIDDFIAFRRGVKESGWRWLPSINATYEVTSTFNVRSSYSRTVIRPDFRESSFFGFYDYELDGNVSGDRVESTVVDNVDLRFELYPGAGEIVSLTGYYKYLDRPIELVREGSLSQGNYYVFTNMESATNLGLELEVRKNLGFLGKQDWWEDIFVYGNGSLLKSEVKVMTPWGGGVEGNGKYEFRQERQGNQDRPLIGQSPWLLNLGLGYWGESFGFTASYNQRGYRTNLTDFRPNAVEYEKVPGQLDGQLYARLLKKRMEVKFNMANLLNDWSIFYANTEGFVQDQVDGDTWIPNKGDNKYNKEDGDTILYRRKEGSRFSLSLTYSF</sequence>
<dbReference type="RefSeq" id="WP_105718054.1">
    <property type="nucleotide sequence ID" value="NZ_PVBQ01000015.1"/>
</dbReference>
<feature type="domain" description="TonB-dependent receptor-like beta-barrel" evidence="5">
    <location>
        <begin position="622"/>
        <end position="1023"/>
    </location>
</feature>